<keyword evidence="11 12" id="KW-0830">Ubiquinone</keyword>
<keyword evidence="8 11" id="KW-1133">Transmembrane helix</keyword>
<proteinExistence type="inferred from homology"/>
<comment type="function">
    <text evidence="1 11">NDH-1 shuttles electrons from NADH, via FMN and iron-sulfur (Fe-S) centers, to quinones in the respiratory chain. The immediate electron acceptor for the enzyme in this species is believed to be ubiquinone. Couples the redox reaction to proton translocation (for every two electrons transferred, four hydrogen ions are translocated across the cytoplasmic membrane), and thus conserves the redox energy in a proton gradient.</text>
</comment>
<keyword evidence="11" id="KW-1003">Cell membrane</keyword>
<feature type="transmembrane region" description="Helical" evidence="11">
    <location>
        <begin position="35"/>
        <end position="55"/>
    </location>
</feature>
<dbReference type="Gene3D" id="1.10.287.3510">
    <property type="match status" value="1"/>
</dbReference>
<dbReference type="GO" id="GO:0050136">
    <property type="term" value="F:NADH dehydrogenase (quinone) (non-electrogenic) activity"/>
    <property type="evidence" value="ECO:0007669"/>
    <property type="project" value="UniProtKB-UniRule"/>
</dbReference>
<evidence type="ECO:0000256" key="5">
    <source>
        <dbReference type="ARBA" id="ARBA00022692"/>
    </source>
</evidence>
<comment type="subunit">
    <text evidence="11">NDH-1 is composed of 14 different subunits. Subunits NuoA, H, J, K, L, M, N constitute the membrane sector of the complex.</text>
</comment>
<keyword evidence="6 11" id="KW-0874">Quinone</keyword>
<dbReference type="Proteomes" id="UP000001880">
    <property type="component" value="Chromosome"/>
</dbReference>
<keyword evidence="11" id="KW-0997">Cell inner membrane</keyword>
<evidence type="ECO:0000256" key="9">
    <source>
        <dbReference type="ARBA" id="ARBA00023027"/>
    </source>
</evidence>
<comment type="similarity">
    <text evidence="3 11">Belongs to the complex I subunit 4L family.</text>
</comment>
<dbReference type="GO" id="GO:0042773">
    <property type="term" value="P:ATP synthesis coupled electron transport"/>
    <property type="evidence" value="ECO:0007669"/>
    <property type="project" value="InterPro"/>
</dbReference>
<evidence type="ECO:0000256" key="2">
    <source>
        <dbReference type="ARBA" id="ARBA00004141"/>
    </source>
</evidence>
<dbReference type="GO" id="GO:0005886">
    <property type="term" value="C:plasma membrane"/>
    <property type="evidence" value="ECO:0007669"/>
    <property type="project" value="UniProtKB-SubCell"/>
</dbReference>
<evidence type="ECO:0000256" key="1">
    <source>
        <dbReference type="ARBA" id="ARBA00002378"/>
    </source>
</evidence>
<sequence>MLDVLVHISYGHFLVLAAILFAIGAVGVMVRRNALIVMMAIELMLNAANMTLLTFARMHQDMGGHSFAFVVIAIAAAEAAIGLAIVVAVYRARGHADVDRLGALKH</sequence>
<dbReference type="GO" id="GO:0030964">
    <property type="term" value="C:NADH dehydrogenase complex"/>
    <property type="evidence" value="ECO:0007669"/>
    <property type="project" value="TreeGrafter"/>
</dbReference>
<comment type="subcellular location">
    <subcellularLocation>
        <location evidence="11">Cell inner membrane</location>
        <topology evidence="11">Multi-pass membrane protein</topology>
    </subcellularLocation>
    <subcellularLocation>
        <location evidence="2">Membrane</location>
        <topology evidence="2">Multi-pass membrane protein</topology>
    </subcellularLocation>
</comment>
<dbReference type="HAMAP" id="MF_01456">
    <property type="entry name" value="NDH1_NuoK"/>
    <property type="match status" value="1"/>
</dbReference>
<keyword evidence="13" id="KW-1185">Reference proteome</keyword>
<organism evidence="12 13">
    <name type="scientific">Haliangium ochraceum (strain DSM 14365 / JCM 11303 / SMP-2)</name>
    <dbReference type="NCBI Taxonomy" id="502025"/>
    <lineage>
        <taxon>Bacteria</taxon>
        <taxon>Pseudomonadati</taxon>
        <taxon>Myxococcota</taxon>
        <taxon>Polyangia</taxon>
        <taxon>Haliangiales</taxon>
        <taxon>Kofleriaceae</taxon>
        <taxon>Haliangium</taxon>
    </lineage>
</organism>
<evidence type="ECO:0000256" key="11">
    <source>
        <dbReference type="HAMAP-Rule" id="MF_01456"/>
    </source>
</evidence>
<dbReference type="NCBIfam" id="NF004320">
    <property type="entry name" value="PRK05715.1-2"/>
    <property type="match status" value="1"/>
</dbReference>
<evidence type="ECO:0000313" key="13">
    <source>
        <dbReference type="Proteomes" id="UP000001880"/>
    </source>
</evidence>
<evidence type="ECO:0000256" key="3">
    <source>
        <dbReference type="ARBA" id="ARBA00010519"/>
    </source>
</evidence>
<comment type="catalytic activity">
    <reaction evidence="11">
        <text>a quinone + NADH + 5 H(+)(in) = a quinol + NAD(+) + 4 H(+)(out)</text>
        <dbReference type="Rhea" id="RHEA:57888"/>
        <dbReference type="ChEBI" id="CHEBI:15378"/>
        <dbReference type="ChEBI" id="CHEBI:24646"/>
        <dbReference type="ChEBI" id="CHEBI:57540"/>
        <dbReference type="ChEBI" id="CHEBI:57945"/>
        <dbReference type="ChEBI" id="CHEBI:132124"/>
    </reaction>
</comment>
<dbReference type="InterPro" id="IPR039428">
    <property type="entry name" value="NUOK/Mnh_C1-like"/>
</dbReference>
<keyword evidence="4 11" id="KW-0813">Transport</keyword>
<dbReference type="FunFam" id="1.10.287.3510:FF:000001">
    <property type="entry name" value="NADH-quinone oxidoreductase subunit K"/>
    <property type="match status" value="1"/>
</dbReference>
<dbReference type="KEGG" id="hoh:Hoch_1927"/>
<dbReference type="NCBIfam" id="NF004321">
    <property type="entry name" value="PRK05715.1-3"/>
    <property type="match status" value="1"/>
</dbReference>
<evidence type="ECO:0000313" key="12">
    <source>
        <dbReference type="EMBL" id="ACY14474.1"/>
    </source>
</evidence>
<dbReference type="EC" id="7.1.1.-" evidence="11"/>
<protein>
    <recommendedName>
        <fullName evidence="11">NADH-quinone oxidoreductase subunit K</fullName>
        <ecNumber evidence="11">7.1.1.-</ecNumber>
    </recommendedName>
    <alternativeName>
        <fullName evidence="11">NADH dehydrogenase I subunit K</fullName>
    </alternativeName>
    <alternativeName>
        <fullName evidence="11">NDH-1 subunit K</fullName>
    </alternativeName>
</protein>
<evidence type="ECO:0000256" key="7">
    <source>
        <dbReference type="ARBA" id="ARBA00022967"/>
    </source>
</evidence>
<evidence type="ECO:0000256" key="4">
    <source>
        <dbReference type="ARBA" id="ARBA00022448"/>
    </source>
</evidence>
<keyword evidence="5 11" id="KW-0812">Transmembrane</keyword>
<dbReference type="PANTHER" id="PTHR11434:SF21">
    <property type="entry name" value="NADH DEHYDROGENASE SUBUNIT 4L-RELATED"/>
    <property type="match status" value="1"/>
</dbReference>
<dbReference type="HOGENOM" id="CLU_144724_1_0_7"/>
<dbReference type="GO" id="GO:0048038">
    <property type="term" value="F:quinone binding"/>
    <property type="evidence" value="ECO:0007669"/>
    <property type="project" value="UniProtKB-KW"/>
</dbReference>
<evidence type="ECO:0000256" key="8">
    <source>
        <dbReference type="ARBA" id="ARBA00022989"/>
    </source>
</evidence>
<dbReference type="AlphaFoldDB" id="D0LZ04"/>
<name>D0LZ04_HALO1</name>
<dbReference type="EMBL" id="CP001804">
    <property type="protein sequence ID" value="ACY14474.1"/>
    <property type="molecule type" value="Genomic_DNA"/>
</dbReference>
<evidence type="ECO:0000256" key="6">
    <source>
        <dbReference type="ARBA" id="ARBA00022719"/>
    </source>
</evidence>
<dbReference type="Pfam" id="PF00420">
    <property type="entry name" value="Oxidored_q2"/>
    <property type="match status" value="1"/>
</dbReference>
<keyword evidence="7 11" id="KW-1278">Translocase</keyword>
<feature type="transmembrane region" description="Helical" evidence="11">
    <location>
        <begin position="6"/>
        <end position="28"/>
    </location>
</feature>
<dbReference type="STRING" id="502025.Hoch_1927"/>
<reference evidence="12 13" key="1">
    <citation type="journal article" date="2010" name="Stand. Genomic Sci.">
        <title>Complete genome sequence of Haliangium ochraceum type strain (SMP-2).</title>
        <authorList>
            <consortium name="US DOE Joint Genome Institute (JGI-PGF)"/>
            <person name="Ivanova N."/>
            <person name="Daum C."/>
            <person name="Lang E."/>
            <person name="Abt B."/>
            <person name="Kopitz M."/>
            <person name="Saunders E."/>
            <person name="Lapidus A."/>
            <person name="Lucas S."/>
            <person name="Glavina Del Rio T."/>
            <person name="Nolan M."/>
            <person name="Tice H."/>
            <person name="Copeland A."/>
            <person name="Cheng J.F."/>
            <person name="Chen F."/>
            <person name="Bruce D."/>
            <person name="Goodwin L."/>
            <person name="Pitluck S."/>
            <person name="Mavromatis K."/>
            <person name="Pati A."/>
            <person name="Mikhailova N."/>
            <person name="Chen A."/>
            <person name="Palaniappan K."/>
            <person name="Land M."/>
            <person name="Hauser L."/>
            <person name="Chang Y.J."/>
            <person name="Jeffries C.D."/>
            <person name="Detter J.C."/>
            <person name="Brettin T."/>
            <person name="Rohde M."/>
            <person name="Goker M."/>
            <person name="Bristow J."/>
            <person name="Markowitz V."/>
            <person name="Eisen J.A."/>
            <person name="Hugenholtz P."/>
            <person name="Kyrpides N.C."/>
            <person name="Klenk H.P."/>
        </authorList>
    </citation>
    <scope>NUCLEOTIDE SEQUENCE [LARGE SCALE GENOMIC DNA]</scope>
    <source>
        <strain evidence="13">DSM 14365 / CIP 107738 / JCM 11303 / AJ 13395 / SMP-2</strain>
    </source>
</reference>
<keyword evidence="9 11" id="KW-0520">NAD</keyword>
<dbReference type="InterPro" id="IPR001133">
    <property type="entry name" value="NADH_UbQ_OxRdtase_chain4L/K"/>
</dbReference>
<keyword evidence="10 11" id="KW-0472">Membrane</keyword>
<accession>D0LZ04</accession>
<dbReference type="eggNOG" id="COG0713">
    <property type="taxonomic scope" value="Bacteria"/>
</dbReference>
<dbReference type="PANTHER" id="PTHR11434">
    <property type="entry name" value="NADH-UBIQUINONE OXIDOREDUCTASE SUBUNIT ND4L"/>
    <property type="match status" value="1"/>
</dbReference>
<gene>
    <name evidence="11" type="primary">nuoK</name>
    <name evidence="12" type="ordered locus">Hoch_1927</name>
</gene>
<evidence type="ECO:0000256" key="10">
    <source>
        <dbReference type="ARBA" id="ARBA00023136"/>
    </source>
</evidence>
<feature type="transmembrane region" description="Helical" evidence="11">
    <location>
        <begin position="67"/>
        <end position="90"/>
    </location>
</feature>